<reference evidence="1 2" key="1">
    <citation type="submission" date="2017-12" db="EMBL/GenBank/DDBJ databases">
        <title>Genomes of bacteria within cyanobacterial aggregates.</title>
        <authorList>
            <person name="Cai H."/>
        </authorList>
    </citation>
    <scope>NUCLEOTIDE SEQUENCE [LARGE SCALE GENOMIC DNA]</scope>
    <source>
        <strain evidence="1 2">TH16</strain>
    </source>
</reference>
<dbReference type="KEGG" id="ncb:C0V82_19980"/>
<accession>A0A2K9NHP7</accession>
<dbReference type="Pfam" id="PF09084">
    <property type="entry name" value="NMT1"/>
    <property type="match status" value="1"/>
</dbReference>
<dbReference type="Proteomes" id="UP000234752">
    <property type="component" value="Chromosome eg_2"/>
</dbReference>
<organism evidence="1 2">
    <name type="scientific">Niveispirillum cyanobacteriorum</name>
    <dbReference type="NCBI Taxonomy" id="1612173"/>
    <lineage>
        <taxon>Bacteria</taxon>
        <taxon>Pseudomonadati</taxon>
        <taxon>Pseudomonadota</taxon>
        <taxon>Alphaproteobacteria</taxon>
        <taxon>Rhodospirillales</taxon>
        <taxon>Azospirillaceae</taxon>
        <taxon>Niveispirillum</taxon>
    </lineage>
</organism>
<proteinExistence type="predicted"/>
<dbReference type="AlphaFoldDB" id="A0A2K9NHP7"/>
<dbReference type="EMBL" id="CP025612">
    <property type="protein sequence ID" value="AUN32612.1"/>
    <property type="molecule type" value="Genomic_DNA"/>
</dbReference>
<evidence type="ECO:0000313" key="2">
    <source>
        <dbReference type="Proteomes" id="UP000234752"/>
    </source>
</evidence>
<dbReference type="InterPro" id="IPR015168">
    <property type="entry name" value="SsuA/THI5"/>
</dbReference>
<dbReference type="PANTHER" id="PTHR30024:SF42">
    <property type="entry name" value="ALIPHATIC SULFONATES-BINDING PROTEIN-RELATED"/>
    <property type="match status" value="1"/>
</dbReference>
<dbReference type="RefSeq" id="WP_102114145.1">
    <property type="nucleotide sequence ID" value="NZ_BMGN01000007.1"/>
</dbReference>
<dbReference type="Gene3D" id="3.40.190.10">
    <property type="entry name" value="Periplasmic binding protein-like II"/>
    <property type="match status" value="1"/>
</dbReference>
<dbReference type="Gene3D" id="3.40.190.270">
    <property type="match status" value="1"/>
</dbReference>
<sequence length="341" mass="37117">MSKTPVDIWYTRCGGATASTLAIQKGWLAAEFDPAEVTLHSLRDSNERSVRESHYDHSITSMFREGGNIPPIWARARGADTVVLGITWVDEFQSVVVCADSAIRELSQLKGKRLAMPKYVGSTIDFQRGANFHGFANALSLVGLGRDDVEFVDVIIDRAAGDSPGPSGSAELAALATGRVDAVFLRQASGYKLAQDRQPHLRELIRLTDVPDPFKRINNGTPRPVTVHRQFLDSHPDLVVRYLSVLLRASDWAVANPDGAIAAIAEEDAKVGAAITAATFPKLATSLRPRLTADYVAGLEAQKNFLRDWGFLAADFDIQDWIVEGPLAEAERLVARAIAAE</sequence>
<protein>
    <submittedName>
        <fullName evidence="1">ABC transporter substrate-binding protein</fullName>
    </submittedName>
</protein>
<evidence type="ECO:0000313" key="1">
    <source>
        <dbReference type="EMBL" id="AUN32612.1"/>
    </source>
</evidence>
<name>A0A2K9NHP7_9PROT</name>
<dbReference type="SUPFAM" id="SSF53850">
    <property type="entry name" value="Periplasmic binding protein-like II"/>
    <property type="match status" value="1"/>
</dbReference>
<keyword evidence="2" id="KW-1185">Reference proteome</keyword>
<dbReference type="PANTHER" id="PTHR30024">
    <property type="entry name" value="ALIPHATIC SULFONATES-BINDING PROTEIN-RELATED"/>
    <property type="match status" value="1"/>
</dbReference>
<gene>
    <name evidence="1" type="ORF">C0V82_19980</name>
</gene>
<dbReference type="OrthoDB" id="7467011at2"/>